<keyword evidence="10" id="KW-1185">Reference proteome</keyword>
<name>A0ABV3DG90_9ACTN</name>
<dbReference type="InterPro" id="IPR039344">
    <property type="entry name" value="MBLAC1"/>
</dbReference>
<dbReference type="InterPro" id="IPR001279">
    <property type="entry name" value="Metallo-B-lactamas"/>
</dbReference>
<comment type="function">
    <text evidence="6">Endoribonuclease that catalyzes the hydrolysis of histone-coding pre-mRNA 3'-end. Involved in histone pre-mRNA processing during the S-phase of the cell cycle, which is required for entering/progressing through S-phase. Cleaves histone pre-mRNA at a major and a minor cleavage site after the 5'-ACCCA-3' and the 5'-ACCCACA-3' sequence, respectively, and located downstream of the stem-loop. May require the presence of the HDE element located at the histone pre-RNA 3'-end to avoid non-specific cleavage.</text>
</comment>
<evidence type="ECO:0000256" key="6">
    <source>
        <dbReference type="ARBA" id="ARBA00045869"/>
    </source>
</evidence>
<dbReference type="Gene3D" id="3.60.15.10">
    <property type="entry name" value="Ribonuclease Z/Hydroxyacylglutathione hydrolase-like"/>
    <property type="match status" value="1"/>
</dbReference>
<evidence type="ECO:0000256" key="2">
    <source>
        <dbReference type="ARBA" id="ARBA00011738"/>
    </source>
</evidence>
<dbReference type="EMBL" id="JBEZFP010000031">
    <property type="protein sequence ID" value="MEU8134780.1"/>
    <property type="molecule type" value="Genomic_DNA"/>
</dbReference>
<gene>
    <name evidence="9" type="ORF">AB0C36_14845</name>
</gene>
<accession>A0ABV3DG90</accession>
<feature type="compositionally biased region" description="Basic and acidic residues" evidence="7">
    <location>
        <begin position="292"/>
        <end position="301"/>
    </location>
</feature>
<reference evidence="9 10" key="1">
    <citation type="submission" date="2024-06" db="EMBL/GenBank/DDBJ databases">
        <title>The Natural Products Discovery Center: Release of the First 8490 Sequenced Strains for Exploring Actinobacteria Biosynthetic Diversity.</title>
        <authorList>
            <person name="Kalkreuter E."/>
            <person name="Kautsar S.A."/>
            <person name="Yang D."/>
            <person name="Bader C.D."/>
            <person name="Teijaro C.N."/>
            <person name="Fluegel L."/>
            <person name="Davis C.M."/>
            <person name="Simpson J.R."/>
            <person name="Lauterbach L."/>
            <person name="Steele A.D."/>
            <person name="Gui C."/>
            <person name="Meng S."/>
            <person name="Li G."/>
            <person name="Viehrig K."/>
            <person name="Ye F."/>
            <person name="Su P."/>
            <person name="Kiefer A.F."/>
            <person name="Nichols A."/>
            <person name="Cepeda A.J."/>
            <person name="Yan W."/>
            <person name="Fan B."/>
            <person name="Jiang Y."/>
            <person name="Adhikari A."/>
            <person name="Zheng C.-J."/>
            <person name="Schuster L."/>
            <person name="Cowan T.M."/>
            <person name="Smanski M.J."/>
            <person name="Chevrette M.G."/>
            <person name="De Carvalho L.P.S."/>
            <person name="Shen B."/>
        </authorList>
    </citation>
    <scope>NUCLEOTIDE SEQUENCE [LARGE SCALE GENOMIC DNA]</scope>
    <source>
        <strain evidence="9 10">NPDC048946</strain>
    </source>
</reference>
<feature type="region of interest" description="Disordered" evidence="7">
    <location>
        <begin position="287"/>
        <end position="338"/>
    </location>
</feature>
<evidence type="ECO:0000313" key="10">
    <source>
        <dbReference type="Proteomes" id="UP001551482"/>
    </source>
</evidence>
<proteinExistence type="predicted"/>
<feature type="domain" description="Metallo-beta-lactamase" evidence="8">
    <location>
        <begin position="25"/>
        <end position="99"/>
    </location>
</feature>
<dbReference type="Pfam" id="PF00753">
    <property type="entry name" value="Lactamase_B"/>
    <property type="match status" value="1"/>
</dbReference>
<evidence type="ECO:0000256" key="7">
    <source>
        <dbReference type="SAM" id="MobiDB-lite"/>
    </source>
</evidence>
<evidence type="ECO:0000313" key="9">
    <source>
        <dbReference type="EMBL" id="MEU8134780.1"/>
    </source>
</evidence>
<evidence type="ECO:0000256" key="3">
    <source>
        <dbReference type="ARBA" id="ARBA00014856"/>
    </source>
</evidence>
<feature type="region of interest" description="Disordered" evidence="7">
    <location>
        <begin position="1"/>
        <end position="20"/>
    </location>
</feature>
<organism evidence="9 10">
    <name type="scientific">Streptodolium elevatio</name>
    <dbReference type="NCBI Taxonomy" id="3157996"/>
    <lineage>
        <taxon>Bacteria</taxon>
        <taxon>Bacillati</taxon>
        <taxon>Actinomycetota</taxon>
        <taxon>Actinomycetes</taxon>
        <taxon>Kitasatosporales</taxon>
        <taxon>Streptomycetaceae</taxon>
        <taxon>Streptodolium</taxon>
    </lineage>
</organism>
<evidence type="ECO:0000256" key="5">
    <source>
        <dbReference type="ARBA" id="ARBA00044690"/>
    </source>
</evidence>
<dbReference type="PANTHER" id="PTHR23200">
    <property type="entry name" value="METALLO-BETA-LACTAMASE DOMAIN-CONTAINING PROTEIN 1"/>
    <property type="match status" value="1"/>
</dbReference>
<comment type="catalytic activity">
    <reaction evidence="5">
        <text>a ribonucleotidyl-ribonucleotide-RNA + H2O = a 3'-end ribonucleotide-RNA + a 5'-end 5'-phospho-ribonucleoside-RNA + H(+)</text>
        <dbReference type="Rhea" id="RHEA:68096"/>
        <dbReference type="Rhea" id="RHEA-COMP:15179"/>
        <dbReference type="Rhea" id="RHEA-COMP:17355"/>
        <dbReference type="Rhea" id="RHEA-COMP:17428"/>
        <dbReference type="ChEBI" id="CHEBI:15377"/>
        <dbReference type="ChEBI" id="CHEBI:15378"/>
        <dbReference type="ChEBI" id="CHEBI:74896"/>
        <dbReference type="ChEBI" id="CHEBI:138282"/>
        <dbReference type="ChEBI" id="CHEBI:173118"/>
    </reaction>
    <physiologicalReaction direction="left-to-right" evidence="5">
        <dbReference type="Rhea" id="RHEA:68097"/>
    </physiologicalReaction>
</comment>
<feature type="compositionally biased region" description="Polar residues" evidence="7">
    <location>
        <begin position="11"/>
        <end position="20"/>
    </location>
</feature>
<comment type="caution">
    <text evidence="9">The sequence shown here is derived from an EMBL/GenBank/DDBJ whole genome shotgun (WGS) entry which is preliminary data.</text>
</comment>
<sequence>MPTAEARRRTSQAASPSWATATRSVVDPGIVADRRDILDPLAALGADPEDVTDFVFSHHHADHTLNAALFTNAHYHDHMAIYHKDVWEGRDADGYERSGSIRLMRAPGHGAEDISTLVATDSGLVVLTHLWWTGVGPAEDPFAPDREQLRASRRLVLGLAPDPVIPGHGPAFRPGRSTPEQPRCGWEIQVGERCGGAGGGSRNPGFSRGGPRVPADRGCGCRGGPRAAGVPGLGGCRWAASGRFRGLDLQWGGAVTGAEVEYHRGAAHPTGLKSVGREPRVPRAWATSTRDLSGDAHDRATHGRHGPGPQDGGAHRGARPRPPRADRGGAVPGDGAGG</sequence>
<evidence type="ECO:0000256" key="1">
    <source>
        <dbReference type="ARBA" id="ARBA00004514"/>
    </source>
</evidence>
<evidence type="ECO:0000256" key="4">
    <source>
        <dbReference type="ARBA" id="ARBA00032988"/>
    </source>
</evidence>
<evidence type="ECO:0000259" key="8">
    <source>
        <dbReference type="Pfam" id="PF00753"/>
    </source>
</evidence>
<protein>
    <recommendedName>
        <fullName evidence="3">Metallo-beta-lactamase domain-containing protein 1</fullName>
    </recommendedName>
    <alternativeName>
        <fullName evidence="4">Endoribonuclease MBLAC1</fullName>
    </alternativeName>
</protein>
<dbReference type="InterPro" id="IPR036866">
    <property type="entry name" value="RibonucZ/Hydroxyglut_hydro"/>
</dbReference>
<dbReference type="Proteomes" id="UP001551482">
    <property type="component" value="Unassembled WGS sequence"/>
</dbReference>
<dbReference type="SUPFAM" id="SSF56281">
    <property type="entry name" value="Metallo-hydrolase/oxidoreductase"/>
    <property type="match status" value="1"/>
</dbReference>
<dbReference type="PANTHER" id="PTHR23200:SF48">
    <property type="entry name" value="METALLO-BETA-LACTAMASE DOMAIN-CONTAINING PROTEIN 1"/>
    <property type="match status" value="1"/>
</dbReference>
<comment type="subcellular location">
    <subcellularLocation>
        <location evidence="1">Cytoplasm</location>
        <location evidence="1">Cytosol</location>
    </subcellularLocation>
</comment>
<comment type="subunit">
    <text evidence="2">Homodimer.</text>
</comment>